<sequence length="208" mass="22951">MASTRRFQASRHICAVHEGAPPGTGYAVRYPFVGAESCRSVVPFLRGMGLELVLTSSARTQVLAWLGDRYMVCSLPLDKWQLRPSIPMPAPGNLDTRMQAAAPGTNPKGAPARGENRFADPIPRRSALRYLWPRGEGRADSRSRASEQRRDTRRCIQHPWTHTRSAWVKTWLTCLPPSSPRTSAASGGSRGVPRPVVRAPDEQKQSPS</sequence>
<evidence type="ECO:0000313" key="2">
    <source>
        <dbReference type="EMBL" id="KAK0740927.1"/>
    </source>
</evidence>
<feature type="region of interest" description="Disordered" evidence="1">
    <location>
        <begin position="92"/>
        <end position="152"/>
    </location>
</feature>
<keyword evidence="3" id="KW-1185">Reference proteome</keyword>
<evidence type="ECO:0000313" key="3">
    <source>
        <dbReference type="Proteomes" id="UP001172155"/>
    </source>
</evidence>
<dbReference type="AlphaFoldDB" id="A0AA40K0B0"/>
<proteinExistence type="predicted"/>
<reference evidence="2" key="1">
    <citation type="submission" date="2023-06" db="EMBL/GenBank/DDBJ databases">
        <title>Genome-scale phylogeny and comparative genomics of the fungal order Sordariales.</title>
        <authorList>
            <consortium name="Lawrence Berkeley National Laboratory"/>
            <person name="Hensen N."/>
            <person name="Bonometti L."/>
            <person name="Westerberg I."/>
            <person name="Brannstrom I.O."/>
            <person name="Guillou S."/>
            <person name="Cros-Aarteil S."/>
            <person name="Calhoun S."/>
            <person name="Haridas S."/>
            <person name="Kuo A."/>
            <person name="Mondo S."/>
            <person name="Pangilinan J."/>
            <person name="Riley R."/>
            <person name="LaButti K."/>
            <person name="Andreopoulos B."/>
            <person name="Lipzen A."/>
            <person name="Chen C."/>
            <person name="Yanf M."/>
            <person name="Daum C."/>
            <person name="Ng V."/>
            <person name="Clum A."/>
            <person name="Steindorff A."/>
            <person name="Ohm R."/>
            <person name="Martin F."/>
            <person name="Silar P."/>
            <person name="Natvig D."/>
            <person name="Lalanne C."/>
            <person name="Gautier V."/>
            <person name="Ament-velasquez S.L."/>
            <person name="Kruys A."/>
            <person name="Hutchinson M.I."/>
            <person name="Powell A.J."/>
            <person name="Barry K."/>
            <person name="Miller A.N."/>
            <person name="Grigoriev I.V."/>
            <person name="Debuchy R."/>
            <person name="Gladieux P."/>
            <person name="Thoren M.H."/>
            <person name="Johannesson H."/>
        </authorList>
    </citation>
    <scope>NUCLEOTIDE SEQUENCE</scope>
    <source>
        <strain evidence="2">SMH3187-1</strain>
    </source>
</reference>
<evidence type="ECO:0000256" key="1">
    <source>
        <dbReference type="SAM" id="MobiDB-lite"/>
    </source>
</evidence>
<accession>A0AA40K0B0</accession>
<feature type="region of interest" description="Disordered" evidence="1">
    <location>
        <begin position="174"/>
        <end position="208"/>
    </location>
</feature>
<organism evidence="2 3">
    <name type="scientific">Schizothecium vesticola</name>
    <dbReference type="NCBI Taxonomy" id="314040"/>
    <lineage>
        <taxon>Eukaryota</taxon>
        <taxon>Fungi</taxon>
        <taxon>Dikarya</taxon>
        <taxon>Ascomycota</taxon>
        <taxon>Pezizomycotina</taxon>
        <taxon>Sordariomycetes</taxon>
        <taxon>Sordariomycetidae</taxon>
        <taxon>Sordariales</taxon>
        <taxon>Schizotheciaceae</taxon>
        <taxon>Schizothecium</taxon>
    </lineage>
</organism>
<dbReference type="Proteomes" id="UP001172155">
    <property type="component" value="Unassembled WGS sequence"/>
</dbReference>
<protein>
    <submittedName>
        <fullName evidence="2">Uncharacterized protein</fullName>
    </submittedName>
</protein>
<name>A0AA40K0B0_9PEZI</name>
<dbReference type="EMBL" id="JAUKUD010000006">
    <property type="protein sequence ID" value="KAK0740927.1"/>
    <property type="molecule type" value="Genomic_DNA"/>
</dbReference>
<feature type="compositionally biased region" description="Basic and acidic residues" evidence="1">
    <location>
        <begin position="199"/>
        <end position="208"/>
    </location>
</feature>
<gene>
    <name evidence="2" type="ORF">B0T18DRAFT_220136</name>
</gene>
<feature type="compositionally biased region" description="Basic and acidic residues" evidence="1">
    <location>
        <begin position="135"/>
        <end position="152"/>
    </location>
</feature>
<comment type="caution">
    <text evidence="2">The sequence shown here is derived from an EMBL/GenBank/DDBJ whole genome shotgun (WGS) entry which is preliminary data.</text>
</comment>